<organism evidence="1 2">
    <name type="scientific">Portunus trituberculatus</name>
    <name type="common">Swimming crab</name>
    <name type="synonym">Neptunus trituberculatus</name>
    <dbReference type="NCBI Taxonomy" id="210409"/>
    <lineage>
        <taxon>Eukaryota</taxon>
        <taxon>Metazoa</taxon>
        <taxon>Ecdysozoa</taxon>
        <taxon>Arthropoda</taxon>
        <taxon>Crustacea</taxon>
        <taxon>Multicrustacea</taxon>
        <taxon>Malacostraca</taxon>
        <taxon>Eumalacostraca</taxon>
        <taxon>Eucarida</taxon>
        <taxon>Decapoda</taxon>
        <taxon>Pleocyemata</taxon>
        <taxon>Brachyura</taxon>
        <taxon>Eubrachyura</taxon>
        <taxon>Portunoidea</taxon>
        <taxon>Portunidae</taxon>
        <taxon>Portuninae</taxon>
        <taxon>Portunus</taxon>
    </lineage>
</organism>
<sequence>MYTAPKRYQRKCCTFSVLWYDGVSPGLRWWCAKAPSSVSPLAASGDGLPLPLLAGWPCSLVSLPSPNSFERYGKTS</sequence>
<evidence type="ECO:0000313" key="1">
    <source>
        <dbReference type="EMBL" id="MPC72915.1"/>
    </source>
</evidence>
<name>A0A5B7HT28_PORTR</name>
<gene>
    <name evidence="1" type="ORF">E2C01_067228</name>
</gene>
<comment type="caution">
    <text evidence="1">The sequence shown here is derived from an EMBL/GenBank/DDBJ whole genome shotgun (WGS) entry which is preliminary data.</text>
</comment>
<dbReference type="EMBL" id="VSRR010035673">
    <property type="protein sequence ID" value="MPC72915.1"/>
    <property type="molecule type" value="Genomic_DNA"/>
</dbReference>
<reference evidence="1 2" key="1">
    <citation type="submission" date="2019-05" db="EMBL/GenBank/DDBJ databases">
        <title>Another draft genome of Portunus trituberculatus and its Hox gene families provides insights of decapod evolution.</title>
        <authorList>
            <person name="Jeong J.-H."/>
            <person name="Song I."/>
            <person name="Kim S."/>
            <person name="Choi T."/>
            <person name="Kim D."/>
            <person name="Ryu S."/>
            <person name="Kim W."/>
        </authorList>
    </citation>
    <scope>NUCLEOTIDE SEQUENCE [LARGE SCALE GENOMIC DNA]</scope>
    <source>
        <tissue evidence="1">Muscle</tissue>
    </source>
</reference>
<evidence type="ECO:0000313" key="2">
    <source>
        <dbReference type="Proteomes" id="UP000324222"/>
    </source>
</evidence>
<keyword evidence="2" id="KW-1185">Reference proteome</keyword>
<accession>A0A5B7HT28</accession>
<dbReference type="Proteomes" id="UP000324222">
    <property type="component" value="Unassembled WGS sequence"/>
</dbReference>
<dbReference type="AlphaFoldDB" id="A0A5B7HT28"/>
<protein>
    <submittedName>
        <fullName evidence="1">Uncharacterized protein</fullName>
    </submittedName>
</protein>
<proteinExistence type="predicted"/>